<evidence type="ECO:0000313" key="2">
    <source>
        <dbReference type="Proteomes" id="UP000799755"/>
    </source>
</evidence>
<dbReference type="Proteomes" id="UP000799755">
    <property type="component" value="Unassembled WGS sequence"/>
</dbReference>
<accession>A0ACB6QIV0</accession>
<comment type="caution">
    <text evidence="1">The sequence shown here is derived from an EMBL/GenBank/DDBJ whole genome shotgun (WGS) entry which is preliminary data.</text>
</comment>
<proteinExistence type="predicted"/>
<reference evidence="1" key="1">
    <citation type="journal article" date="2020" name="Stud. Mycol.">
        <title>101 Dothideomycetes genomes: a test case for predicting lifestyles and emergence of pathogens.</title>
        <authorList>
            <person name="Haridas S."/>
            <person name="Albert R."/>
            <person name="Binder M."/>
            <person name="Bloem J."/>
            <person name="Labutti K."/>
            <person name="Salamov A."/>
            <person name="Andreopoulos B."/>
            <person name="Baker S."/>
            <person name="Barry K."/>
            <person name="Bills G."/>
            <person name="Bluhm B."/>
            <person name="Cannon C."/>
            <person name="Castanera R."/>
            <person name="Culley D."/>
            <person name="Daum C."/>
            <person name="Ezra D."/>
            <person name="Gonzalez J."/>
            <person name="Henrissat B."/>
            <person name="Kuo A."/>
            <person name="Liang C."/>
            <person name="Lipzen A."/>
            <person name="Lutzoni F."/>
            <person name="Magnuson J."/>
            <person name="Mondo S."/>
            <person name="Nolan M."/>
            <person name="Ohm R."/>
            <person name="Pangilinan J."/>
            <person name="Park H.-J."/>
            <person name="Ramirez L."/>
            <person name="Alfaro M."/>
            <person name="Sun H."/>
            <person name="Tritt A."/>
            <person name="Yoshinaga Y."/>
            <person name="Zwiers L.-H."/>
            <person name="Turgeon B."/>
            <person name="Goodwin S."/>
            <person name="Spatafora J."/>
            <person name="Crous P."/>
            <person name="Grigoriev I."/>
        </authorList>
    </citation>
    <scope>NUCLEOTIDE SEQUENCE</scope>
    <source>
        <strain evidence="1">ATCC 200398</strain>
    </source>
</reference>
<sequence>MNPLASIMRIAQVADLGILLSLCKLWSCGSKHPQWHPRNLTDLNVGMDGPYHMHGRVICAQLIPVWLSISKYKSSDTVTLYEHSDGKLSNCCLNCSEICSDGPGTISASLSGASTSPPSERVIHTPPNNSARIIFLAFQFKITLARESGTTVFNRLKHFHNFDPDELLGKLHLALISPILKLTTFTLPFQNRCIPRIFTIPKALLDESERTDDGGYLELRLVQSLTRSDHVVDMVYGRRILNFSSAIARQVRRLRQTSAKPHISTPITRLMPLHLALKRAKHVPTHHSHYPRKPHSGAPNEERHIWMSGAIVCKIVDSSLKSRCGFKTSSGCFPNDAPRPSLPTDPHQGLGNFSSLKLYSRILLMHKVVGILSCTLSGLVELIKRVTLKCFCMHVKFFHDHSGNLECRTQDGLHSNRFHQEVVRFDSGFLDKLRLTYHILLFASPDSRITVLFPLLKALSQSLSQSQLSTLIVYCSPLSLINRIVEQKYQSYYFLLETLASISSSPKQIWRWLKGSTELDPYQGAKSAGEEEKLWLQTLVVSRIIEIESSAGVCGIVQVSKPCNRHFQGRPTKSKPDSRTIQGSRIIVSCERWLRCESFARLLDCFGWPDHRMMACHCQLVRGWIFEAVLEERGDVEGAQVFRADSLGVFELRIYKDYSITRNLLVLAYVLLSNFSSRGSETRPLLLVSLQNIPQVTTKMSILPYSGLGRGANGGSEKLGRPPRFKHAKVKALVFPPITTRLRNPDADCRKSANCLGTSKSIGNCEWLRRVRHKKATEAFVLDKATITHRILQFHACRNIYPNQISRRTRGKHETSWRQLCPIEGHGMFHGGSRHSHSTPRFHRLSCDSCILCHDHFTLGILFPLPPLAHICPGLGTLQYRSNAGMRIGSTAMKSFCATENAQRVLDRDKYCEHPTHFFWGFQPSTLFTPSFESSLSEAGTFFACIRFFEQISFT</sequence>
<organism evidence="1 2">
    <name type="scientific">Lindgomyces ingoldianus</name>
    <dbReference type="NCBI Taxonomy" id="673940"/>
    <lineage>
        <taxon>Eukaryota</taxon>
        <taxon>Fungi</taxon>
        <taxon>Dikarya</taxon>
        <taxon>Ascomycota</taxon>
        <taxon>Pezizomycotina</taxon>
        <taxon>Dothideomycetes</taxon>
        <taxon>Pleosporomycetidae</taxon>
        <taxon>Pleosporales</taxon>
        <taxon>Lindgomycetaceae</taxon>
        <taxon>Lindgomyces</taxon>
    </lineage>
</organism>
<dbReference type="EMBL" id="MU003522">
    <property type="protein sequence ID" value="KAF2466861.1"/>
    <property type="molecule type" value="Genomic_DNA"/>
</dbReference>
<name>A0ACB6QIV0_9PLEO</name>
<evidence type="ECO:0000313" key="1">
    <source>
        <dbReference type="EMBL" id="KAF2466861.1"/>
    </source>
</evidence>
<gene>
    <name evidence="1" type="ORF">BDR25DRAFT_395438</name>
</gene>
<keyword evidence="2" id="KW-1185">Reference proteome</keyword>
<protein>
    <submittedName>
        <fullName evidence="1">Uncharacterized protein</fullName>
    </submittedName>
</protein>